<feature type="region of interest" description="Disordered" evidence="2">
    <location>
        <begin position="191"/>
        <end position="503"/>
    </location>
</feature>
<feature type="region of interest" description="Disordered" evidence="2">
    <location>
        <begin position="705"/>
        <end position="764"/>
    </location>
</feature>
<feature type="compositionally biased region" description="Polar residues" evidence="2">
    <location>
        <begin position="126"/>
        <end position="147"/>
    </location>
</feature>
<feature type="region of interest" description="Disordered" evidence="2">
    <location>
        <begin position="1"/>
        <end position="148"/>
    </location>
</feature>
<feature type="domain" description="Flagellar hook-length control protein-like C-terminal" evidence="3">
    <location>
        <begin position="640"/>
        <end position="720"/>
    </location>
</feature>
<reference evidence="4 5" key="1">
    <citation type="submission" date="2013-07" db="EMBL/GenBank/DDBJ databases">
        <title>Comparative Genomic and Metabolomic Analysis of Twelve Strains of Pseudoalteromonas luteoviolacea.</title>
        <authorList>
            <person name="Vynne N.G."/>
            <person name="Mansson M."/>
            <person name="Gram L."/>
        </authorList>
    </citation>
    <scope>NUCLEOTIDE SEQUENCE [LARGE SCALE GENOMIC DNA]</scope>
    <source>
        <strain evidence="4 5">DSM 6061</strain>
    </source>
</reference>
<protein>
    <recommendedName>
        <fullName evidence="3">Flagellar hook-length control protein-like C-terminal domain-containing protein</fullName>
    </recommendedName>
</protein>
<feature type="compositionally biased region" description="Polar residues" evidence="2">
    <location>
        <begin position="457"/>
        <end position="470"/>
    </location>
</feature>
<keyword evidence="5" id="KW-1185">Reference proteome</keyword>
<feature type="compositionally biased region" description="Polar residues" evidence="2">
    <location>
        <begin position="740"/>
        <end position="753"/>
    </location>
</feature>
<feature type="compositionally biased region" description="Low complexity" evidence="2">
    <location>
        <begin position="710"/>
        <end position="724"/>
    </location>
</feature>
<feature type="compositionally biased region" description="Low complexity" evidence="2">
    <location>
        <begin position="369"/>
        <end position="380"/>
    </location>
</feature>
<feature type="compositionally biased region" description="Basic and acidic residues" evidence="2">
    <location>
        <begin position="89"/>
        <end position="104"/>
    </location>
</feature>
<comment type="caution">
    <text evidence="4">The sequence shown here is derived from an EMBL/GenBank/DDBJ whole genome shotgun (WGS) entry which is preliminary data.</text>
</comment>
<accession>A0A166VK88</accession>
<evidence type="ECO:0000256" key="1">
    <source>
        <dbReference type="SAM" id="Coils"/>
    </source>
</evidence>
<dbReference type="EMBL" id="AUYB01000126">
    <property type="protein sequence ID" value="KZN32963.1"/>
    <property type="molecule type" value="Genomic_DNA"/>
</dbReference>
<dbReference type="AlphaFoldDB" id="A0A166VK88"/>
<feature type="compositionally biased region" description="Polar residues" evidence="2">
    <location>
        <begin position="551"/>
        <end position="564"/>
    </location>
</feature>
<dbReference type="InterPro" id="IPR021136">
    <property type="entry name" value="Flagellar_hook_control-like_C"/>
</dbReference>
<evidence type="ECO:0000313" key="5">
    <source>
        <dbReference type="Proteomes" id="UP000076643"/>
    </source>
</evidence>
<evidence type="ECO:0000313" key="4">
    <source>
        <dbReference type="EMBL" id="KZN32963.1"/>
    </source>
</evidence>
<dbReference type="Pfam" id="PF02120">
    <property type="entry name" value="Flg_hook"/>
    <property type="match status" value="1"/>
</dbReference>
<keyword evidence="1" id="KW-0175">Coiled coil</keyword>
<feature type="region of interest" description="Disordered" evidence="2">
    <location>
        <begin position="538"/>
        <end position="564"/>
    </location>
</feature>
<dbReference type="PANTHER" id="PTHR37533:SF2">
    <property type="entry name" value="FLAGELLAR HOOK-LENGTH CONTROL PROTEIN"/>
    <property type="match status" value="1"/>
</dbReference>
<dbReference type="Gene3D" id="3.30.750.140">
    <property type="match status" value="1"/>
</dbReference>
<feature type="compositionally biased region" description="Polar residues" evidence="2">
    <location>
        <begin position="251"/>
        <end position="267"/>
    </location>
</feature>
<name>A0A166VK88_9GAMM</name>
<feature type="coiled-coil region" evidence="1">
    <location>
        <begin position="587"/>
        <end position="614"/>
    </location>
</feature>
<dbReference type="Proteomes" id="UP000076643">
    <property type="component" value="Unassembled WGS sequence"/>
</dbReference>
<dbReference type="PATRIC" id="fig|1365250.3.peg.3992"/>
<sequence>MVNVSLEVGLNNTVSPQHRQAEDSSDGRGFMAVLAEATEREESNASAQNEADREEQVKQEASSEKSHAEKTRAEQERAEQTGQANQKPIPKELDEPLKLDESHLPKPKQGPDVILKVATSEDVNKSAPTPSADSLLSQINASNNQKTGVEHHLAPVPQALKAHLGNAEKVEEVPTKSSKKGPIDLIGPIVVQDNKDTESAIKTAPKLMAMEESSSSKQGQGQAEVLKPNPVGPRQSEGPVGDPSDEPAAGANSSKLLENGGKVQSQPEAFDGVKKEREWYLHDNKAAKSTPTTDSVNVVKVAPQPTDNKSVPNADVAKGTGSERKVPDLISDLMQKESINPVQGQEKPVAKETDKLTSLSKEFTDKVPSASAQSGQQAQATDAPKHVLKQTSAEPTVTPKIAEGSNSKLSELKAMVDNLSPEEKQELEKLVNERLSDAKPADSATKKQEAALYNALTGKSLNQSSESSAAAVTKGSMDSEAKDKVGLSNEKLGNGKLENSAKTDTSVKSEFTYNSTKVAAKEQPATEVSKQGAIEVSATTEEQAELPSNFEGEQQNGSQNQRHTASQNVENVFKAIRTLGTEQIQSKEEFEQVIQQVEQSRQNQQTTVQQSNAQAKLQMDPGVAQALNLTRNDAAKMLQDKVNMMINLNNKEAEIRLDPAELGSMQIRIRSDAEQAQINFVVQNQQAKELLEESMPKLREMLEEQGIELGESNIQQESEGSSSGDENEQQGHGKLANEASEAQNNKEQSVTSRKQSDSAIDYYA</sequence>
<dbReference type="PANTHER" id="PTHR37533">
    <property type="entry name" value="FLAGELLAR HOOK-LENGTH CONTROL PROTEIN"/>
    <property type="match status" value="1"/>
</dbReference>
<feature type="compositionally biased region" description="Basic and acidic residues" evidence="2">
    <location>
        <begin position="50"/>
        <end position="79"/>
    </location>
</feature>
<dbReference type="InterPro" id="IPR052563">
    <property type="entry name" value="FliK"/>
</dbReference>
<feature type="compositionally biased region" description="Basic and acidic residues" evidence="2">
    <location>
        <begin position="271"/>
        <end position="286"/>
    </location>
</feature>
<gene>
    <name evidence="4" type="ORF">N475_20805</name>
</gene>
<feature type="compositionally biased region" description="Polar residues" evidence="2">
    <location>
        <begin position="287"/>
        <end position="296"/>
    </location>
</feature>
<organism evidence="4 5">
    <name type="scientific">Pseudoalteromonas luteoviolacea DSM 6061</name>
    <dbReference type="NCBI Taxonomy" id="1365250"/>
    <lineage>
        <taxon>Bacteria</taxon>
        <taxon>Pseudomonadati</taxon>
        <taxon>Pseudomonadota</taxon>
        <taxon>Gammaproteobacteria</taxon>
        <taxon>Alteromonadales</taxon>
        <taxon>Pseudoalteromonadaceae</taxon>
        <taxon>Pseudoalteromonas</taxon>
    </lineage>
</organism>
<dbReference type="CDD" id="cd17470">
    <property type="entry name" value="T3SS_Flik_C"/>
    <property type="match status" value="1"/>
</dbReference>
<dbReference type="InterPro" id="IPR038610">
    <property type="entry name" value="FliK-like_C_sf"/>
</dbReference>
<feature type="compositionally biased region" description="Basic and acidic residues" evidence="2">
    <location>
        <begin position="421"/>
        <end position="449"/>
    </location>
</feature>
<proteinExistence type="predicted"/>
<evidence type="ECO:0000259" key="3">
    <source>
        <dbReference type="Pfam" id="PF02120"/>
    </source>
</evidence>
<dbReference type="RefSeq" id="WP_063356982.1">
    <property type="nucleotide sequence ID" value="NZ_AQHB01000016.1"/>
</dbReference>
<evidence type="ECO:0000256" key="2">
    <source>
        <dbReference type="SAM" id="MobiDB-lite"/>
    </source>
</evidence>